<evidence type="ECO:0000313" key="1">
    <source>
        <dbReference type="EMBL" id="PCH36368.1"/>
    </source>
</evidence>
<gene>
    <name evidence="1" type="ORF">WOLCODRAFT_166875</name>
</gene>
<organism evidence="1 2">
    <name type="scientific">Wolfiporia cocos (strain MD-104)</name>
    <name type="common">Brown rot fungus</name>
    <dbReference type="NCBI Taxonomy" id="742152"/>
    <lineage>
        <taxon>Eukaryota</taxon>
        <taxon>Fungi</taxon>
        <taxon>Dikarya</taxon>
        <taxon>Basidiomycota</taxon>
        <taxon>Agaricomycotina</taxon>
        <taxon>Agaricomycetes</taxon>
        <taxon>Polyporales</taxon>
        <taxon>Phaeolaceae</taxon>
        <taxon>Wolfiporia</taxon>
    </lineage>
</organism>
<dbReference type="STRING" id="742152.A0A2H3JFA2"/>
<accession>A0A2H3JFA2</accession>
<dbReference type="Proteomes" id="UP000218811">
    <property type="component" value="Unassembled WGS sequence"/>
</dbReference>
<keyword evidence="2" id="KW-1185">Reference proteome</keyword>
<sequence>MSQIDSLPPYDLAISETNLHVSPAPYNAVPPPSFTDIIPTYRIGSWTLDSPLVSVQQLKAHLTLLRAFKNLRLTVEGEGSRLPLACSVPLRGAQRWAWFVNLAVERFQRWAAAVQVKDLHHWLAEELPPLDVLMVWHAYMLNPTWYAEDCERLPLLRLLRVMRDKLLPAVMRMGDNPAYQPSEAREDSWLAQTDTPFDPLDAAACMFSRTIECPECCTSIEPPYLNQEGTGYAQHNFKQKCSKCEHEITKASLGTAKFVKDLMTDRSQTSAAKVYLAGTLHTPTNAKDTGRATRFKNGLLRLRQFQQYGLSKEGWKREIQHQLRHSMKTLIVSAYTDDRPFSVDLVGAVLRQGIFIDKMHEFGWTRPGFFDNREDEHVLEHAIARYHAFLDLMATSEEPLMLVPTLDIDLAWHSHQLKAGQYELDCKQYVGRYIDHDDKVAQDYLASSLDTTCRAWQKRYGVPYMYCGCPLPEESISERLRRFKHSMKEKPL</sequence>
<dbReference type="EMBL" id="KB467876">
    <property type="protein sequence ID" value="PCH36368.1"/>
    <property type="molecule type" value="Genomic_DNA"/>
</dbReference>
<dbReference type="PANTHER" id="PTHR34365">
    <property type="entry name" value="ENOLASE (DUF1399)"/>
    <property type="match status" value="1"/>
</dbReference>
<dbReference type="Pfam" id="PF07173">
    <property type="entry name" value="GRDP-like"/>
    <property type="match status" value="1"/>
</dbReference>
<dbReference type="OMA" id="PHEYKHN"/>
<dbReference type="AlphaFoldDB" id="A0A2H3JFA2"/>
<dbReference type="PANTHER" id="PTHR34365:SF7">
    <property type="entry name" value="GLYCINE-RICH DOMAIN-CONTAINING PROTEIN 1"/>
    <property type="match status" value="1"/>
</dbReference>
<name>A0A2H3JFA2_WOLCO</name>
<dbReference type="OrthoDB" id="2684236at2759"/>
<reference evidence="1 2" key="1">
    <citation type="journal article" date="2012" name="Science">
        <title>The Paleozoic origin of enzymatic lignin decomposition reconstructed from 31 fungal genomes.</title>
        <authorList>
            <person name="Floudas D."/>
            <person name="Binder M."/>
            <person name="Riley R."/>
            <person name="Barry K."/>
            <person name="Blanchette R.A."/>
            <person name="Henrissat B."/>
            <person name="Martinez A.T."/>
            <person name="Otillar R."/>
            <person name="Spatafora J.W."/>
            <person name="Yadav J.S."/>
            <person name="Aerts A."/>
            <person name="Benoit I."/>
            <person name="Boyd A."/>
            <person name="Carlson A."/>
            <person name="Copeland A."/>
            <person name="Coutinho P.M."/>
            <person name="de Vries R.P."/>
            <person name="Ferreira P."/>
            <person name="Findley K."/>
            <person name="Foster B."/>
            <person name="Gaskell J."/>
            <person name="Glotzer D."/>
            <person name="Gorecki P."/>
            <person name="Heitman J."/>
            <person name="Hesse C."/>
            <person name="Hori C."/>
            <person name="Igarashi K."/>
            <person name="Jurgens J.A."/>
            <person name="Kallen N."/>
            <person name="Kersten P."/>
            <person name="Kohler A."/>
            <person name="Kuees U."/>
            <person name="Kumar T.K.A."/>
            <person name="Kuo A."/>
            <person name="LaButti K."/>
            <person name="Larrondo L.F."/>
            <person name="Lindquist E."/>
            <person name="Ling A."/>
            <person name="Lombard V."/>
            <person name="Lucas S."/>
            <person name="Lundell T."/>
            <person name="Martin R."/>
            <person name="McLaughlin D.J."/>
            <person name="Morgenstern I."/>
            <person name="Morin E."/>
            <person name="Murat C."/>
            <person name="Nagy L.G."/>
            <person name="Nolan M."/>
            <person name="Ohm R.A."/>
            <person name="Patyshakuliyeva A."/>
            <person name="Rokas A."/>
            <person name="Ruiz-Duenas F.J."/>
            <person name="Sabat G."/>
            <person name="Salamov A."/>
            <person name="Samejima M."/>
            <person name="Schmutz J."/>
            <person name="Slot J.C."/>
            <person name="St John F."/>
            <person name="Stenlid J."/>
            <person name="Sun H."/>
            <person name="Sun S."/>
            <person name="Syed K."/>
            <person name="Tsang A."/>
            <person name="Wiebenga A."/>
            <person name="Young D."/>
            <person name="Pisabarro A."/>
            <person name="Eastwood D.C."/>
            <person name="Martin F."/>
            <person name="Cullen D."/>
            <person name="Grigoriev I.V."/>
            <person name="Hibbett D.S."/>
        </authorList>
    </citation>
    <scope>NUCLEOTIDE SEQUENCE [LARGE SCALE GENOMIC DNA]</scope>
    <source>
        <strain evidence="1 2">MD-104</strain>
    </source>
</reference>
<protein>
    <submittedName>
        <fullName evidence="1">Uncharacterized protein</fullName>
    </submittedName>
</protein>
<proteinExistence type="predicted"/>
<feature type="non-terminal residue" evidence="1">
    <location>
        <position position="492"/>
    </location>
</feature>
<evidence type="ECO:0000313" key="2">
    <source>
        <dbReference type="Proteomes" id="UP000218811"/>
    </source>
</evidence>
<dbReference type="InterPro" id="IPR009836">
    <property type="entry name" value="GRDP-like"/>
</dbReference>